<accession>A0ACB9E323</accession>
<proteinExistence type="predicted"/>
<dbReference type="EMBL" id="CM042012">
    <property type="protein sequence ID" value="KAI3753043.1"/>
    <property type="molecule type" value="Genomic_DNA"/>
</dbReference>
<evidence type="ECO:0000313" key="1">
    <source>
        <dbReference type="EMBL" id="KAI3753043.1"/>
    </source>
</evidence>
<dbReference type="Proteomes" id="UP001055811">
    <property type="component" value="Linkage Group LG04"/>
</dbReference>
<sequence>MQGSSTSPGRGVVGGNGIPGCNEVAEECASRFGQSGGGLRDAAVGRGLGDAAFGIGMCGRDTGIGRGVGGRVADIRRGVGGRFESAGTCEGGSLEEGQVRQEVVELE</sequence>
<reference evidence="1 2" key="2">
    <citation type="journal article" date="2022" name="Mol. Ecol. Resour.">
        <title>The genomes of chicory, endive, great burdock and yacon provide insights into Asteraceae paleo-polyploidization history and plant inulin production.</title>
        <authorList>
            <person name="Fan W."/>
            <person name="Wang S."/>
            <person name="Wang H."/>
            <person name="Wang A."/>
            <person name="Jiang F."/>
            <person name="Liu H."/>
            <person name="Zhao H."/>
            <person name="Xu D."/>
            <person name="Zhang Y."/>
        </authorList>
    </citation>
    <scope>NUCLEOTIDE SEQUENCE [LARGE SCALE GENOMIC DNA]</scope>
    <source>
        <strain evidence="2">cv. Punajuju</strain>
        <tissue evidence="1">Leaves</tissue>
    </source>
</reference>
<gene>
    <name evidence="1" type="ORF">L2E82_25087</name>
</gene>
<name>A0ACB9E323_CICIN</name>
<protein>
    <submittedName>
        <fullName evidence="1">Uncharacterized protein</fullName>
    </submittedName>
</protein>
<evidence type="ECO:0000313" key="2">
    <source>
        <dbReference type="Proteomes" id="UP001055811"/>
    </source>
</evidence>
<comment type="caution">
    <text evidence="1">The sequence shown here is derived from an EMBL/GenBank/DDBJ whole genome shotgun (WGS) entry which is preliminary data.</text>
</comment>
<organism evidence="1 2">
    <name type="scientific">Cichorium intybus</name>
    <name type="common">Chicory</name>
    <dbReference type="NCBI Taxonomy" id="13427"/>
    <lineage>
        <taxon>Eukaryota</taxon>
        <taxon>Viridiplantae</taxon>
        <taxon>Streptophyta</taxon>
        <taxon>Embryophyta</taxon>
        <taxon>Tracheophyta</taxon>
        <taxon>Spermatophyta</taxon>
        <taxon>Magnoliopsida</taxon>
        <taxon>eudicotyledons</taxon>
        <taxon>Gunneridae</taxon>
        <taxon>Pentapetalae</taxon>
        <taxon>asterids</taxon>
        <taxon>campanulids</taxon>
        <taxon>Asterales</taxon>
        <taxon>Asteraceae</taxon>
        <taxon>Cichorioideae</taxon>
        <taxon>Cichorieae</taxon>
        <taxon>Cichoriinae</taxon>
        <taxon>Cichorium</taxon>
    </lineage>
</organism>
<reference evidence="2" key="1">
    <citation type="journal article" date="2022" name="Mol. Ecol. Resour.">
        <title>The genomes of chicory, endive, great burdock and yacon provide insights into Asteraceae palaeo-polyploidization history and plant inulin production.</title>
        <authorList>
            <person name="Fan W."/>
            <person name="Wang S."/>
            <person name="Wang H."/>
            <person name="Wang A."/>
            <person name="Jiang F."/>
            <person name="Liu H."/>
            <person name="Zhao H."/>
            <person name="Xu D."/>
            <person name="Zhang Y."/>
        </authorList>
    </citation>
    <scope>NUCLEOTIDE SEQUENCE [LARGE SCALE GENOMIC DNA]</scope>
    <source>
        <strain evidence="2">cv. Punajuju</strain>
    </source>
</reference>
<keyword evidence="2" id="KW-1185">Reference proteome</keyword>